<evidence type="ECO:0000256" key="3">
    <source>
        <dbReference type="ARBA" id="ARBA00012517"/>
    </source>
</evidence>
<keyword evidence="16" id="KW-0406">Ion transport</keyword>
<dbReference type="EMBL" id="JACJVP010000030">
    <property type="protein sequence ID" value="MBB6672701.1"/>
    <property type="molecule type" value="Genomic_DNA"/>
</dbReference>
<dbReference type="InterPro" id="IPR059000">
    <property type="entry name" value="ATPase_P-type_domA"/>
</dbReference>
<dbReference type="SFLD" id="SFLDS00003">
    <property type="entry name" value="Haloacid_Dehalogenase"/>
    <property type="match status" value="1"/>
</dbReference>
<dbReference type="PANTHER" id="PTHR43520">
    <property type="entry name" value="ATP7, ISOFORM B"/>
    <property type="match status" value="1"/>
</dbReference>
<dbReference type="InterPro" id="IPR006121">
    <property type="entry name" value="HMA_dom"/>
</dbReference>
<dbReference type="SUPFAM" id="SSF55008">
    <property type="entry name" value="HMA, heavy metal-associated domain"/>
    <property type="match status" value="1"/>
</dbReference>
<evidence type="ECO:0000256" key="12">
    <source>
        <dbReference type="ARBA" id="ARBA00022842"/>
    </source>
</evidence>
<keyword evidence="10" id="KW-0187">Copper transport</keyword>
<dbReference type="InterPro" id="IPR036412">
    <property type="entry name" value="HAD-like_sf"/>
</dbReference>
<evidence type="ECO:0000256" key="4">
    <source>
        <dbReference type="ARBA" id="ARBA00022448"/>
    </source>
</evidence>
<dbReference type="Gene3D" id="2.70.150.10">
    <property type="entry name" value="Calcium-transporting ATPase, cytoplasmic transduction domain A"/>
    <property type="match status" value="1"/>
</dbReference>
<dbReference type="InterPro" id="IPR018303">
    <property type="entry name" value="ATPase_P-typ_P_site"/>
</dbReference>
<organism evidence="21 22">
    <name type="scientific">Cohnella nanjingensis</name>
    <dbReference type="NCBI Taxonomy" id="1387779"/>
    <lineage>
        <taxon>Bacteria</taxon>
        <taxon>Bacillati</taxon>
        <taxon>Bacillota</taxon>
        <taxon>Bacilli</taxon>
        <taxon>Bacillales</taxon>
        <taxon>Paenibacillaceae</taxon>
        <taxon>Cohnella</taxon>
    </lineage>
</organism>
<dbReference type="Proteomes" id="UP000547209">
    <property type="component" value="Unassembled WGS sequence"/>
</dbReference>
<dbReference type="InterPro" id="IPR027256">
    <property type="entry name" value="P-typ_ATPase_IB"/>
</dbReference>
<feature type="transmembrane region" description="Helical" evidence="19">
    <location>
        <begin position="339"/>
        <end position="361"/>
    </location>
</feature>
<keyword evidence="5 19" id="KW-1003">Cell membrane</keyword>
<dbReference type="InterPro" id="IPR036163">
    <property type="entry name" value="HMA_dom_sf"/>
</dbReference>
<keyword evidence="14 19" id="KW-1133">Transmembrane helix</keyword>
<feature type="transmembrane region" description="Helical" evidence="19">
    <location>
        <begin position="157"/>
        <end position="175"/>
    </location>
</feature>
<protein>
    <recommendedName>
        <fullName evidence="3">P-type Cu(+) transporter</fullName>
        <ecNumber evidence="3">7.2.2.8</ecNumber>
    </recommendedName>
</protein>
<keyword evidence="6" id="KW-0597">Phosphoprotein</keyword>
<dbReference type="GO" id="GO:0016887">
    <property type="term" value="F:ATP hydrolysis activity"/>
    <property type="evidence" value="ECO:0007669"/>
    <property type="project" value="InterPro"/>
</dbReference>
<keyword evidence="4" id="KW-0813">Transport</keyword>
<dbReference type="NCBIfam" id="TIGR01511">
    <property type="entry name" value="ATPase-IB1_Cu"/>
    <property type="match status" value="1"/>
</dbReference>
<evidence type="ECO:0000256" key="1">
    <source>
        <dbReference type="ARBA" id="ARBA00004651"/>
    </source>
</evidence>
<keyword evidence="15" id="KW-0186">Copper</keyword>
<dbReference type="InterPro" id="IPR023298">
    <property type="entry name" value="ATPase_P-typ_TM_dom_sf"/>
</dbReference>
<keyword evidence="22" id="KW-1185">Reference proteome</keyword>
<evidence type="ECO:0000256" key="5">
    <source>
        <dbReference type="ARBA" id="ARBA00022475"/>
    </source>
</evidence>
<feature type="domain" description="HMA" evidence="20">
    <location>
        <begin position="2"/>
        <end position="68"/>
    </location>
</feature>
<name>A0A7X0VGC0_9BACL</name>
<keyword evidence="9 19" id="KW-0547">Nucleotide-binding</keyword>
<dbReference type="GO" id="GO:0055070">
    <property type="term" value="P:copper ion homeostasis"/>
    <property type="evidence" value="ECO:0007669"/>
    <property type="project" value="TreeGrafter"/>
</dbReference>
<evidence type="ECO:0000256" key="10">
    <source>
        <dbReference type="ARBA" id="ARBA00022796"/>
    </source>
</evidence>
<evidence type="ECO:0000313" key="21">
    <source>
        <dbReference type="EMBL" id="MBB6672701.1"/>
    </source>
</evidence>
<evidence type="ECO:0000256" key="18">
    <source>
        <dbReference type="ARBA" id="ARBA00049289"/>
    </source>
</evidence>
<dbReference type="PROSITE" id="PS01047">
    <property type="entry name" value="HMA_1"/>
    <property type="match status" value="1"/>
</dbReference>
<evidence type="ECO:0000256" key="19">
    <source>
        <dbReference type="RuleBase" id="RU362081"/>
    </source>
</evidence>
<dbReference type="InterPro" id="IPR023299">
    <property type="entry name" value="ATPase_P-typ_cyto_dom_N"/>
</dbReference>
<feature type="transmembrane region" description="Helical" evidence="19">
    <location>
        <begin position="124"/>
        <end position="145"/>
    </location>
</feature>
<dbReference type="FunFam" id="3.30.70.100:FF:000005">
    <property type="entry name" value="Copper-exporting P-type ATPase A"/>
    <property type="match status" value="1"/>
</dbReference>
<keyword evidence="13" id="KW-1278">Translocase</keyword>
<evidence type="ECO:0000256" key="17">
    <source>
        <dbReference type="ARBA" id="ARBA00023136"/>
    </source>
</evidence>
<dbReference type="NCBIfam" id="TIGR01494">
    <property type="entry name" value="ATPase_P-type"/>
    <property type="match status" value="1"/>
</dbReference>
<keyword evidence="11 19" id="KW-0067">ATP-binding</keyword>
<comment type="subcellular location">
    <subcellularLocation>
        <location evidence="1">Cell membrane</location>
        <topology evidence="1">Multi-pass membrane protein</topology>
    </subcellularLocation>
</comment>
<keyword evidence="17 19" id="KW-0472">Membrane</keyword>
<comment type="catalytic activity">
    <reaction evidence="18">
        <text>Cu(+)(in) + ATP + H2O = Cu(+)(out) + ADP + phosphate + H(+)</text>
        <dbReference type="Rhea" id="RHEA:25792"/>
        <dbReference type="ChEBI" id="CHEBI:15377"/>
        <dbReference type="ChEBI" id="CHEBI:15378"/>
        <dbReference type="ChEBI" id="CHEBI:30616"/>
        <dbReference type="ChEBI" id="CHEBI:43474"/>
        <dbReference type="ChEBI" id="CHEBI:49552"/>
        <dbReference type="ChEBI" id="CHEBI:456216"/>
        <dbReference type="EC" id="7.2.2.8"/>
    </reaction>
</comment>
<dbReference type="GO" id="GO:0005886">
    <property type="term" value="C:plasma membrane"/>
    <property type="evidence" value="ECO:0007669"/>
    <property type="project" value="UniProtKB-SubCell"/>
</dbReference>
<evidence type="ECO:0000256" key="7">
    <source>
        <dbReference type="ARBA" id="ARBA00022692"/>
    </source>
</evidence>
<comment type="caution">
    <text evidence="21">The sequence shown here is derived from an EMBL/GenBank/DDBJ whole genome shotgun (WGS) entry which is preliminary data.</text>
</comment>
<dbReference type="PANTHER" id="PTHR43520:SF5">
    <property type="entry name" value="CATION-TRANSPORTING P-TYPE ATPASE-RELATED"/>
    <property type="match status" value="1"/>
</dbReference>
<feature type="transmembrane region" description="Helical" evidence="19">
    <location>
        <begin position="373"/>
        <end position="398"/>
    </location>
</feature>
<keyword evidence="12" id="KW-0460">Magnesium</keyword>
<dbReference type="SFLD" id="SFLDF00027">
    <property type="entry name" value="p-type_atpase"/>
    <property type="match status" value="1"/>
</dbReference>
<keyword evidence="7 19" id="KW-0812">Transmembrane</keyword>
<dbReference type="PRINTS" id="PR00119">
    <property type="entry name" value="CATATPASE"/>
</dbReference>
<feature type="transmembrane region" description="Helical" evidence="19">
    <location>
        <begin position="683"/>
        <end position="701"/>
    </location>
</feature>
<dbReference type="InterPro" id="IPR001757">
    <property type="entry name" value="P_typ_ATPase"/>
</dbReference>
<dbReference type="NCBIfam" id="TIGR01525">
    <property type="entry name" value="ATPase-IB_hvy"/>
    <property type="match status" value="1"/>
</dbReference>
<evidence type="ECO:0000256" key="14">
    <source>
        <dbReference type="ARBA" id="ARBA00022989"/>
    </source>
</evidence>
<evidence type="ECO:0000256" key="13">
    <source>
        <dbReference type="ARBA" id="ARBA00022967"/>
    </source>
</evidence>
<feature type="transmembrane region" description="Helical" evidence="19">
    <location>
        <begin position="707"/>
        <end position="723"/>
    </location>
</feature>
<comment type="similarity">
    <text evidence="2 19">Belongs to the cation transport ATPase (P-type) (TC 3.A.3) family. Type IB subfamily.</text>
</comment>
<dbReference type="GO" id="GO:0005507">
    <property type="term" value="F:copper ion binding"/>
    <property type="evidence" value="ECO:0007669"/>
    <property type="project" value="TreeGrafter"/>
</dbReference>
<dbReference type="AlphaFoldDB" id="A0A7X0VGC0"/>
<evidence type="ECO:0000256" key="16">
    <source>
        <dbReference type="ARBA" id="ARBA00023065"/>
    </source>
</evidence>
<dbReference type="PRINTS" id="PR00943">
    <property type="entry name" value="CUATPASE"/>
</dbReference>
<reference evidence="21 22" key="1">
    <citation type="submission" date="2020-08" db="EMBL/GenBank/DDBJ databases">
        <title>Cohnella phylogeny.</title>
        <authorList>
            <person name="Dunlap C."/>
        </authorList>
    </citation>
    <scope>NUCLEOTIDE SEQUENCE [LARGE SCALE GENOMIC DNA]</scope>
    <source>
        <strain evidence="21 22">DSM 28246</strain>
    </source>
</reference>
<proteinExistence type="inferred from homology"/>
<dbReference type="EC" id="7.2.2.8" evidence="3"/>
<dbReference type="Gene3D" id="3.40.1110.10">
    <property type="entry name" value="Calcium-transporting ATPase, cytoplasmic domain N"/>
    <property type="match status" value="1"/>
</dbReference>
<keyword evidence="8 19" id="KW-0479">Metal-binding</keyword>
<dbReference type="PROSITE" id="PS01229">
    <property type="entry name" value="COF_2"/>
    <property type="match status" value="1"/>
</dbReference>
<dbReference type="SFLD" id="SFLDG00002">
    <property type="entry name" value="C1.7:_P-type_atpase_like"/>
    <property type="match status" value="1"/>
</dbReference>
<feature type="transmembrane region" description="Helical" evidence="19">
    <location>
        <begin position="187"/>
        <end position="205"/>
    </location>
</feature>
<evidence type="ECO:0000256" key="15">
    <source>
        <dbReference type="ARBA" id="ARBA00023008"/>
    </source>
</evidence>
<dbReference type="PROSITE" id="PS50846">
    <property type="entry name" value="HMA_2"/>
    <property type="match status" value="1"/>
</dbReference>
<dbReference type="Pfam" id="PF00403">
    <property type="entry name" value="HMA"/>
    <property type="match status" value="1"/>
</dbReference>
<dbReference type="RefSeq" id="WP_185670556.1">
    <property type="nucleotide sequence ID" value="NZ_JACJVP010000030.1"/>
</dbReference>
<sequence>MRSVDLQIVGMTCSACSARIERTVGRMDGVQRIDVNLPLGHASISYDPRLTDPARMIDRIRQIGYDAKGDRDDARASNRREIRSYLNRFLLSALLSFPLLWAMLGHMAWTGGLWVPPLFLQGWFQLGVATAMQLYVAYPFYLGAYHAVRARSANMDVLVALSTSISYLYSHYLVFRSGAHAGVHQHLYFDTSAMILTAVLLGKLLEAIAKGQALRGIGSLQRMQAQLIRVVRRRQEDWIPVAELRVGDIAVVRADEWIATDGLIVAGRGEVDESFLTGESRLIAKAVGDRVYSGSRNLSGTIRVKTAAVPQDTRLSRMIRLIEQAQNTKPVIQRKVDQVAAIFVPLMIVCAAATFAGWQWFAPAGAGEAAALHNALAVLLVSCPCALGLAAPISILVATSLSARSGILFKEGSVMEGLPQVDRILLDKTGTLTEGKPTLLAVRAPGGQGVPEAVALRAAAALEAHSKHPLALAIREAAVRKRLLVPAAEAVREEAGKGITGTVEGKEVRLGSGGWHRAMGTRLPDSELRAPAGEGESVLYLAVGGRWAGTFVLTDRLRPASTQSVRQLKRYAEVLMVTGDGQAAADKIAREAAIEHVYAQMLPEDKLGLVRQLQHQGHRVAMIGDGINDAAALAAADVGIAMDSGTEAAMEAGHIVLVRGELTRVADAIDISRRTMRNIRQNLAFSLCYNALAIPFAAAGWLDPRTACLMMALSSVFVVLNALRLHRLRPGRREPHGHHA</sequence>
<evidence type="ECO:0000256" key="6">
    <source>
        <dbReference type="ARBA" id="ARBA00022553"/>
    </source>
</evidence>
<accession>A0A7X0VGC0</accession>
<evidence type="ECO:0000256" key="11">
    <source>
        <dbReference type="ARBA" id="ARBA00022840"/>
    </source>
</evidence>
<dbReference type="InterPro" id="IPR023214">
    <property type="entry name" value="HAD_sf"/>
</dbReference>
<evidence type="ECO:0000313" key="22">
    <source>
        <dbReference type="Proteomes" id="UP000547209"/>
    </source>
</evidence>
<evidence type="ECO:0000256" key="9">
    <source>
        <dbReference type="ARBA" id="ARBA00022741"/>
    </source>
</evidence>
<gene>
    <name evidence="21" type="primary">cadA</name>
    <name evidence="21" type="ORF">H7C19_18625</name>
</gene>
<dbReference type="Gene3D" id="3.40.50.1000">
    <property type="entry name" value="HAD superfamily/HAD-like"/>
    <property type="match status" value="1"/>
</dbReference>
<dbReference type="InterPro" id="IPR017969">
    <property type="entry name" value="Heavy-metal-associated_CS"/>
</dbReference>
<dbReference type="InterPro" id="IPR008250">
    <property type="entry name" value="ATPase_P-typ_transduc_dom_A_sf"/>
</dbReference>
<dbReference type="InterPro" id="IPR044492">
    <property type="entry name" value="P_typ_ATPase_HD_dom"/>
</dbReference>
<dbReference type="GO" id="GO:0043682">
    <property type="term" value="F:P-type divalent copper transporter activity"/>
    <property type="evidence" value="ECO:0007669"/>
    <property type="project" value="TreeGrafter"/>
</dbReference>
<dbReference type="GO" id="GO:0005524">
    <property type="term" value="F:ATP binding"/>
    <property type="evidence" value="ECO:0007669"/>
    <property type="project" value="UniProtKB-UniRule"/>
</dbReference>
<dbReference type="PROSITE" id="PS00154">
    <property type="entry name" value="ATPASE_E1_E2"/>
    <property type="match status" value="1"/>
</dbReference>
<evidence type="ECO:0000259" key="20">
    <source>
        <dbReference type="PROSITE" id="PS50846"/>
    </source>
</evidence>
<dbReference type="SUPFAM" id="SSF81653">
    <property type="entry name" value="Calcium ATPase, transduction domain A"/>
    <property type="match status" value="1"/>
</dbReference>
<dbReference type="Pfam" id="PF00702">
    <property type="entry name" value="Hydrolase"/>
    <property type="match status" value="1"/>
</dbReference>
<evidence type="ECO:0000256" key="2">
    <source>
        <dbReference type="ARBA" id="ARBA00006024"/>
    </source>
</evidence>
<dbReference type="Pfam" id="PF00122">
    <property type="entry name" value="E1-E2_ATPase"/>
    <property type="match status" value="1"/>
</dbReference>
<dbReference type="Gene3D" id="3.30.70.100">
    <property type="match status" value="1"/>
</dbReference>
<dbReference type="CDD" id="cd00371">
    <property type="entry name" value="HMA"/>
    <property type="match status" value="1"/>
</dbReference>
<dbReference type="PRINTS" id="PR00942">
    <property type="entry name" value="CUATPASEI"/>
</dbReference>
<dbReference type="SUPFAM" id="SSF56784">
    <property type="entry name" value="HAD-like"/>
    <property type="match status" value="1"/>
</dbReference>
<dbReference type="GO" id="GO:0140581">
    <property type="term" value="F:P-type monovalent copper transporter activity"/>
    <property type="evidence" value="ECO:0007669"/>
    <property type="project" value="UniProtKB-EC"/>
</dbReference>
<feature type="transmembrane region" description="Helical" evidence="19">
    <location>
        <begin position="85"/>
        <end position="104"/>
    </location>
</feature>
<dbReference type="SUPFAM" id="SSF81665">
    <property type="entry name" value="Calcium ATPase, transmembrane domain M"/>
    <property type="match status" value="1"/>
</dbReference>
<evidence type="ECO:0000256" key="8">
    <source>
        <dbReference type="ARBA" id="ARBA00022723"/>
    </source>
</evidence>
<dbReference type="NCBIfam" id="TIGR01512">
    <property type="entry name" value="ATPase-IB2_Cd"/>
    <property type="match status" value="1"/>
</dbReference>